<dbReference type="RefSeq" id="WP_066468128.1">
    <property type="nucleotide sequence ID" value="NZ_CBCRUZ010000001.1"/>
</dbReference>
<dbReference type="InterPro" id="IPR037401">
    <property type="entry name" value="SnoaL-like"/>
</dbReference>
<dbReference type="Pfam" id="PF12680">
    <property type="entry name" value="SnoaL_2"/>
    <property type="match status" value="1"/>
</dbReference>
<name>A0ABX8SG70_9ACTN</name>
<protein>
    <submittedName>
        <fullName evidence="2">Ketosteroid isomerase family protein</fullName>
    </submittedName>
</protein>
<keyword evidence="2" id="KW-0413">Isomerase</keyword>
<dbReference type="EMBL" id="CP079105">
    <property type="protein sequence ID" value="QXQ15435.1"/>
    <property type="molecule type" value="Genomic_DNA"/>
</dbReference>
<dbReference type="InterPro" id="IPR032710">
    <property type="entry name" value="NTF2-like_dom_sf"/>
</dbReference>
<keyword evidence="3" id="KW-1185">Reference proteome</keyword>
<accession>A0ABX8SG70</accession>
<reference evidence="2" key="1">
    <citation type="submission" date="2021-07" db="EMBL/GenBank/DDBJ databases">
        <title>Candidatus Kaistella beijingensis sp. nov. isolated from a municipal wastewater treatment plant is involved in sludge foaming.</title>
        <authorList>
            <person name="Song Y."/>
            <person name="Liu S.-J."/>
        </authorList>
    </citation>
    <scope>NUCLEOTIDE SEQUENCE</scope>
    <source>
        <strain evidence="2">DSM 43998</strain>
    </source>
</reference>
<evidence type="ECO:0000313" key="2">
    <source>
        <dbReference type="EMBL" id="QXQ15435.1"/>
    </source>
</evidence>
<evidence type="ECO:0000313" key="3">
    <source>
        <dbReference type="Proteomes" id="UP000887023"/>
    </source>
</evidence>
<evidence type="ECO:0000259" key="1">
    <source>
        <dbReference type="Pfam" id="PF12680"/>
    </source>
</evidence>
<dbReference type="Gene3D" id="3.10.450.50">
    <property type="match status" value="1"/>
</dbReference>
<sequence length="282" mass="29468">MTDDSHDMPTSAATAAALLAFVERSPAAVAARDRTAWLTLFADDAQVADPVGARPHVGSTQIGRFYDTFVGPNQIEFEVGRDLVCGTTVIRDVTLHTRMWGGAELRVPAFLRYELSVVAGEPRSIRRLYAYWELPAMLVQLRETGPRGALAAAVLAPNLLGRQGVGGAVGFVRGLDRVGGWAKADAAGFAGALRRGDPAAAAGMLAPDAALWTGETPGSIEDVVAVALGAGWSKMIVAGRTVSMALAGPRGPAVLLLTFGSRRTGITGCRLYSATGRPRAAD</sequence>
<dbReference type="SUPFAM" id="SSF54427">
    <property type="entry name" value="NTF2-like"/>
    <property type="match status" value="1"/>
</dbReference>
<proteinExistence type="predicted"/>
<gene>
    <name evidence="2" type="ORF">KV203_09095</name>
</gene>
<dbReference type="Proteomes" id="UP000887023">
    <property type="component" value="Chromosome"/>
</dbReference>
<organism evidence="2 3">
    <name type="scientific">Skermania pinensis</name>
    <dbReference type="NCBI Taxonomy" id="39122"/>
    <lineage>
        <taxon>Bacteria</taxon>
        <taxon>Bacillati</taxon>
        <taxon>Actinomycetota</taxon>
        <taxon>Actinomycetes</taxon>
        <taxon>Mycobacteriales</taxon>
        <taxon>Gordoniaceae</taxon>
        <taxon>Skermania</taxon>
    </lineage>
</organism>
<feature type="domain" description="SnoaL-like" evidence="1">
    <location>
        <begin position="22"/>
        <end position="114"/>
    </location>
</feature>
<dbReference type="GO" id="GO:0016853">
    <property type="term" value="F:isomerase activity"/>
    <property type="evidence" value="ECO:0007669"/>
    <property type="project" value="UniProtKB-KW"/>
</dbReference>